<dbReference type="Gene3D" id="3.10.10.10">
    <property type="entry name" value="HIV Type 1 Reverse Transcriptase, subunit A, domain 1"/>
    <property type="match status" value="1"/>
</dbReference>
<dbReference type="GeneID" id="110011577"/>
<dbReference type="Proteomes" id="UP000504604">
    <property type="component" value="Linkage group LG2"/>
</dbReference>
<protein>
    <submittedName>
        <fullName evidence="2">Uncharacterized protein LOC110011577</fullName>
    </submittedName>
</protein>
<sequence length="309" mass="35055">MKITPGVLDVPVVREFHDVFPDELPGLPPHREVDFEIDTILGAAPISIALYRMAPSELKELKKQLEELLDKRFIRPSISPSGVPGIGNCGLRKSRSKDSFEDQHGRVIAYASRQLRPHEMNYPTHDLELVSDPGLVSPFFRDELLAPVPSRSYRMRFLGRPTCLLGNCQSDSIDYHPEKVNIVADALSRKTVDQLAGMICYNMEYLTALRAMDVHFSIGGDILLATIQVKPSLKDKIKDAQARDSYLQRMKAKVQNGKSDQFIIQEDGTLFNEKLICMLNVEELRMKIMHEVHYAPYAMHPGSTKMYRD</sequence>
<reference evidence="2" key="1">
    <citation type="submission" date="2025-08" db="UniProtKB">
        <authorList>
            <consortium name="RefSeq"/>
        </authorList>
    </citation>
    <scope>IDENTIFICATION</scope>
</reference>
<proteinExistence type="predicted"/>
<evidence type="ECO:0000313" key="1">
    <source>
        <dbReference type="Proteomes" id="UP000504604"/>
    </source>
</evidence>
<dbReference type="PANTHER" id="PTHR15503">
    <property type="entry name" value="LDOC1 RELATED"/>
    <property type="match status" value="1"/>
</dbReference>
<dbReference type="AlphaFoldDB" id="A0A8M8UUB9"/>
<dbReference type="KEGG" id="sind:110011577"/>
<organism evidence="1 2">
    <name type="scientific">Sesamum indicum</name>
    <name type="common">Oriental sesame</name>
    <name type="synonym">Sesamum orientale</name>
    <dbReference type="NCBI Taxonomy" id="4182"/>
    <lineage>
        <taxon>Eukaryota</taxon>
        <taxon>Viridiplantae</taxon>
        <taxon>Streptophyta</taxon>
        <taxon>Embryophyta</taxon>
        <taxon>Tracheophyta</taxon>
        <taxon>Spermatophyta</taxon>
        <taxon>Magnoliopsida</taxon>
        <taxon>eudicotyledons</taxon>
        <taxon>Gunneridae</taxon>
        <taxon>Pentapetalae</taxon>
        <taxon>asterids</taxon>
        <taxon>lamiids</taxon>
        <taxon>Lamiales</taxon>
        <taxon>Pedaliaceae</taxon>
        <taxon>Sesamum</taxon>
    </lineage>
</organism>
<dbReference type="OrthoDB" id="1724531at2759"/>
<name>A0A8M8UUB9_SESIN</name>
<dbReference type="SUPFAM" id="SSF56672">
    <property type="entry name" value="DNA/RNA polymerases"/>
    <property type="match status" value="1"/>
</dbReference>
<evidence type="ECO:0000313" key="2">
    <source>
        <dbReference type="RefSeq" id="XP_020547590.1"/>
    </source>
</evidence>
<dbReference type="PANTHER" id="PTHR15503:SF45">
    <property type="entry name" value="RNA-DIRECTED DNA POLYMERASE HOMOLOG"/>
    <property type="match status" value="1"/>
</dbReference>
<accession>A0A8M8UUB9</accession>
<keyword evidence="1" id="KW-1185">Reference proteome</keyword>
<dbReference type="RefSeq" id="XP_020547590.1">
    <property type="nucleotide sequence ID" value="XM_020691931.1"/>
</dbReference>
<gene>
    <name evidence="2" type="primary">LOC110011577</name>
</gene>
<dbReference type="InterPro" id="IPR043502">
    <property type="entry name" value="DNA/RNA_pol_sf"/>
</dbReference>
<dbReference type="InterPro" id="IPR032567">
    <property type="entry name" value="RTL1-rel"/>
</dbReference>